<keyword evidence="1" id="KW-0175">Coiled coil</keyword>
<comment type="caution">
    <text evidence="2">The sequence shown here is derived from an EMBL/GenBank/DDBJ whole genome shotgun (WGS) entry which is preliminary data.</text>
</comment>
<name>A0A844GQ02_9CHRO</name>
<evidence type="ECO:0008006" key="4">
    <source>
        <dbReference type="Google" id="ProtNLM"/>
    </source>
</evidence>
<reference evidence="2 3" key="1">
    <citation type="submission" date="2019-11" db="EMBL/GenBank/DDBJ databases">
        <title>Isolation of a new High Light Tolerant Cyanobacteria.</title>
        <authorList>
            <person name="Dobson Z."/>
            <person name="Vaughn N."/>
            <person name="Vaughn M."/>
            <person name="Fromme P."/>
            <person name="Mazor Y."/>
        </authorList>
    </citation>
    <scope>NUCLEOTIDE SEQUENCE [LARGE SCALE GENOMIC DNA]</scope>
    <source>
        <strain evidence="2 3">0216</strain>
    </source>
</reference>
<dbReference type="Pfam" id="PF20711">
    <property type="entry name" value="DUF6825"/>
    <property type="match status" value="1"/>
</dbReference>
<dbReference type="GO" id="GO:0010027">
    <property type="term" value="P:thylakoid membrane organization"/>
    <property type="evidence" value="ECO:0007669"/>
    <property type="project" value="InterPro"/>
</dbReference>
<dbReference type="EMBL" id="WMIA01000006">
    <property type="protein sequence ID" value="MTF38567.1"/>
    <property type="molecule type" value="Genomic_DNA"/>
</dbReference>
<dbReference type="Proteomes" id="UP000437131">
    <property type="component" value="Unassembled WGS sequence"/>
</dbReference>
<gene>
    <name evidence="2" type="ORF">GGC33_06480</name>
</gene>
<dbReference type="InterPro" id="IPR040003">
    <property type="entry name" value="PG18-like"/>
</dbReference>
<proteinExistence type="predicted"/>
<evidence type="ECO:0000256" key="1">
    <source>
        <dbReference type="SAM" id="Coils"/>
    </source>
</evidence>
<dbReference type="PANTHER" id="PTHR35745">
    <property type="entry name" value="BNACNNG14650D PROTEIN"/>
    <property type="match status" value="1"/>
</dbReference>
<evidence type="ECO:0000313" key="3">
    <source>
        <dbReference type="Proteomes" id="UP000437131"/>
    </source>
</evidence>
<feature type="coiled-coil region" evidence="1">
    <location>
        <begin position="42"/>
        <end position="104"/>
    </location>
</feature>
<dbReference type="PANTHER" id="PTHR35745:SF1">
    <property type="entry name" value="OS04G0513000 PROTEIN"/>
    <property type="match status" value="1"/>
</dbReference>
<sequence length="108" mass="12308">MTNPINDFYYLSKALTEVLTEKAEDSLTHILSDIGKFDAETRQRLQEFAQEVKARAEKAKQQSSNTDTTITVEANTEVDLQELLDELRAEIARLKAELNNYRQNNGDS</sequence>
<dbReference type="RefSeq" id="WP_099436663.1">
    <property type="nucleotide sequence ID" value="NZ_WMIA01000006.1"/>
</dbReference>
<evidence type="ECO:0000313" key="2">
    <source>
        <dbReference type="EMBL" id="MTF38567.1"/>
    </source>
</evidence>
<dbReference type="AlphaFoldDB" id="A0A844GQ02"/>
<accession>A0A844GQ02</accession>
<protein>
    <recommendedName>
        <fullName evidence="4">Thylakoid lumen protein</fullName>
    </recommendedName>
</protein>
<organism evidence="2 3">
    <name type="scientific">Cyanobacterium aponinum 0216</name>
    <dbReference type="NCBI Taxonomy" id="2676140"/>
    <lineage>
        <taxon>Bacteria</taxon>
        <taxon>Bacillati</taxon>
        <taxon>Cyanobacteriota</taxon>
        <taxon>Cyanophyceae</taxon>
        <taxon>Oscillatoriophycideae</taxon>
        <taxon>Chroococcales</taxon>
        <taxon>Geminocystaceae</taxon>
        <taxon>Cyanobacterium</taxon>
    </lineage>
</organism>